<proteinExistence type="predicted"/>
<evidence type="ECO:0000313" key="1">
    <source>
        <dbReference type="EMBL" id="KAF8782295.1"/>
    </source>
</evidence>
<reference evidence="1" key="2">
    <citation type="submission" date="2020-06" db="EMBL/GenBank/DDBJ databases">
        <authorList>
            <person name="Sheffer M."/>
        </authorList>
    </citation>
    <scope>NUCLEOTIDE SEQUENCE</scope>
</reference>
<accession>A0A8T0EVG0</accession>
<comment type="caution">
    <text evidence="1">The sequence shown here is derived from an EMBL/GenBank/DDBJ whole genome shotgun (WGS) entry which is preliminary data.</text>
</comment>
<sequence>MPVKNSKNYNKPIFPVEEIHKQLKKIDKKVPGAVAVFIAAAEEYLAAEIIEKAAIYSRQRGKDVIGATDITEAIKADKELNSILSKSLK</sequence>
<keyword evidence="2" id="KW-1185">Reference proteome</keyword>
<dbReference type="SUPFAM" id="SSF47113">
    <property type="entry name" value="Histone-fold"/>
    <property type="match status" value="1"/>
</dbReference>
<name>A0A8T0EVG0_ARGBR</name>
<dbReference type="Proteomes" id="UP000807504">
    <property type="component" value="Unassembled WGS sequence"/>
</dbReference>
<gene>
    <name evidence="1" type="ORF">HNY73_012595</name>
</gene>
<dbReference type="Gene3D" id="1.10.20.10">
    <property type="entry name" value="Histone, subunit A"/>
    <property type="match status" value="1"/>
</dbReference>
<dbReference type="AlphaFoldDB" id="A0A8T0EVG0"/>
<reference evidence="1" key="1">
    <citation type="journal article" date="2020" name="bioRxiv">
        <title>Chromosome-level reference genome of the European wasp spider Argiope bruennichi: a resource for studies on range expansion and evolutionary adaptation.</title>
        <authorList>
            <person name="Sheffer M.M."/>
            <person name="Hoppe A."/>
            <person name="Krehenwinkel H."/>
            <person name="Uhl G."/>
            <person name="Kuss A.W."/>
            <person name="Jensen L."/>
            <person name="Jensen C."/>
            <person name="Gillespie R.G."/>
            <person name="Hoff K.J."/>
            <person name="Prost S."/>
        </authorList>
    </citation>
    <scope>NUCLEOTIDE SEQUENCE</scope>
</reference>
<protein>
    <submittedName>
        <fullName evidence="1">Uncharacterized protein</fullName>
    </submittedName>
</protein>
<dbReference type="EMBL" id="JABXBU010001863">
    <property type="protein sequence ID" value="KAF8782295.1"/>
    <property type="molecule type" value="Genomic_DNA"/>
</dbReference>
<organism evidence="1 2">
    <name type="scientific">Argiope bruennichi</name>
    <name type="common">Wasp spider</name>
    <name type="synonym">Aranea bruennichi</name>
    <dbReference type="NCBI Taxonomy" id="94029"/>
    <lineage>
        <taxon>Eukaryota</taxon>
        <taxon>Metazoa</taxon>
        <taxon>Ecdysozoa</taxon>
        <taxon>Arthropoda</taxon>
        <taxon>Chelicerata</taxon>
        <taxon>Arachnida</taxon>
        <taxon>Araneae</taxon>
        <taxon>Araneomorphae</taxon>
        <taxon>Entelegynae</taxon>
        <taxon>Araneoidea</taxon>
        <taxon>Araneidae</taxon>
        <taxon>Argiope</taxon>
    </lineage>
</organism>
<dbReference type="InterPro" id="IPR009072">
    <property type="entry name" value="Histone-fold"/>
</dbReference>
<dbReference type="GO" id="GO:0046982">
    <property type="term" value="F:protein heterodimerization activity"/>
    <property type="evidence" value="ECO:0007669"/>
    <property type="project" value="InterPro"/>
</dbReference>
<evidence type="ECO:0000313" key="2">
    <source>
        <dbReference type="Proteomes" id="UP000807504"/>
    </source>
</evidence>